<reference evidence="3 4" key="1">
    <citation type="submission" date="2018-09" db="EMBL/GenBank/DDBJ databases">
        <title>Genomic Encyclopedia of Archaeal and Bacterial Type Strains, Phase II (KMG-II): from individual species to whole genera.</title>
        <authorList>
            <person name="Goeker M."/>
        </authorList>
    </citation>
    <scope>NUCLEOTIDE SEQUENCE [LARGE SCALE GENOMIC DNA]</scope>
    <source>
        <strain evidence="3 4">DSM 27148</strain>
    </source>
</reference>
<protein>
    <submittedName>
        <fullName evidence="3">Uncharacterized protein DUF3857</fullName>
    </submittedName>
</protein>
<dbReference type="Pfam" id="PF12969">
    <property type="entry name" value="DUF3857"/>
    <property type="match status" value="1"/>
</dbReference>
<feature type="signal peptide" evidence="1">
    <location>
        <begin position="1"/>
        <end position="28"/>
    </location>
</feature>
<feature type="chain" id="PRO_5019484236" evidence="1">
    <location>
        <begin position="29"/>
        <end position="675"/>
    </location>
</feature>
<comment type="caution">
    <text evidence="3">The sequence shown here is derived from an EMBL/GenBank/DDBJ whole genome shotgun (WGS) entry which is preliminary data.</text>
</comment>
<dbReference type="Gene3D" id="2.60.120.1130">
    <property type="match status" value="1"/>
</dbReference>
<dbReference type="Gene3D" id="2.60.40.3140">
    <property type="match status" value="1"/>
</dbReference>
<dbReference type="OrthoDB" id="1394230at2"/>
<dbReference type="InterPro" id="IPR024618">
    <property type="entry name" value="DUF3857"/>
</dbReference>
<evidence type="ECO:0000259" key="2">
    <source>
        <dbReference type="Pfam" id="PF12969"/>
    </source>
</evidence>
<dbReference type="Proteomes" id="UP000283387">
    <property type="component" value="Unassembled WGS sequence"/>
</dbReference>
<gene>
    <name evidence="3" type="ORF">BC643_1462</name>
</gene>
<evidence type="ECO:0000313" key="4">
    <source>
        <dbReference type="Proteomes" id="UP000283387"/>
    </source>
</evidence>
<evidence type="ECO:0000256" key="1">
    <source>
        <dbReference type="SAM" id="SignalP"/>
    </source>
</evidence>
<keyword evidence="4" id="KW-1185">Reference proteome</keyword>
<evidence type="ECO:0000313" key="3">
    <source>
        <dbReference type="EMBL" id="RKD91113.1"/>
    </source>
</evidence>
<dbReference type="EMBL" id="RAPN01000001">
    <property type="protein sequence ID" value="RKD91113.1"/>
    <property type="molecule type" value="Genomic_DNA"/>
</dbReference>
<dbReference type="AlphaFoldDB" id="A0A419W6M2"/>
<name>A0A419W6M2_9BACT</name>
<dbReference type="RefSeq" id="WP_120272448.1">
    <property type="nucleotide sequence ID" value="NZ_RAPN01000001.1"/>
</dbReference>
<proteinExistence type="predicted"/>
<sequence>MTRSCLNLRISNLLLLAFTLLVCNRVIAAETGVDSAFRKRCQNSDAYLLYSYSDVTFSKSFSRYKKYTSYQNKLVVNTKAGVEKFALLELSKSVADHLQTIHVSTLKCDGSVVEMDSSLVFSHRDKFEQDGILTYPIPGVEPGDTIQISYEYSEFKGENETGEFVNLYHEVPSLNTEFSIRTAPGQTIRYKVYNGLGDPRIVANDTMIYCLFKKEAVEGLEENQYACLPCELPYFYYSVVKKDSEYRAWKDVYNQEFNYLTQPILLDRENSTYYKRWKKDVLGVAADSSKYYQLNLLLDNVRKNFDILPVQEGELFKSSGYFLKEKHFDLISIRRFYRQVLEDLGIDYWAVFARSKRAGPIDPYYIRIGEYDHIFFAFENEKGDLTLLYPSDMTYKYQIDEIPTALYHTDAVAAKPFLTEEKKRKDKFIDYDLQLAEADSVTISLFTLPGMNANVNFAKQILICQVDSASKEVSFKSSYQLSGGLSTDVRNFFSTLSQNEAMSNFYGAVAEYEDGESAIKVDTITDVKLDSIKPFSFHLKAEGRIENALTFVNDSLVSLSLDQLIEHTEIETPNDSTELDYYLDYSYSDSFVIILTFPYEVELLGANDPKSELKNETGEYSFNMNLVGNKQLVINSSYKIFADLIPKTDYDQLVLLNDQVKEVKNIRLLLKRRKS</sequence>
<accession>A0A419W6M2</accession>
<feature type="domain" description="DUF3857" evidence="2">
    <location>
        <begin position="69"/>
        <end position="202"/>
    </location>
</feature>
<organism evidence="3 4">
    <name type="scientific">Mangrovibacterium diazotrophicum</name>
    <dbReference type="NCBI Taxonomy" id="1261403"/>
    <lineage>
        <taxon>Bacteria</taxon>
        <taxon>Pseudomonadati</taxon>
        <taxon>Bacteroidota</taxon>
        <taxon>Bacteroidia</taxon>
        <taxon>Marinilabiliales</taxon>
        <taxon>Prolixibacteraceae</taxon>
        <taxon>Mangrovibacterium</taxon>
    </lineage>
</organism>
<keyword evidence="1" id="KW-0732">Signal</keyword>